<feature type="domain" description="Acyltransferase 3" evidence="2">
    <location>
        <begin position="10"/>
        <end position="317"/>
    </location>
</feature>
<dbReference type="AlphaFoldDB" id="A0A7C9M984"/>
<name>A0A7C9M984_9DEIO</name>
<feature type="transmembrane region" description="Helical" evidence="1">
    <location>
        <begin position="86"/>
        <end position="105"/>
    </location>
</feature>
<feature type="transmembrane region" description="Helical" evidence="1">
    <location>
        <begin position="12"/>
        <end position="33"/>
    </location>
</feature>
<dbReference type="PANTHER" id="PTHR23028">
    <property type="entry name" value="ACETYLTRANSFERASE"/>
    <property type="match status" value="1"/>
</dbReference>
<evidence type="ECO:0000259" key="2">
    <source>
        <dbReference type="Pfam" id="PF01757"/>
    </source>
</evidence>
<feature type="transmembrane region" description="Helical" evidence="1">
    <location>
        <begin position="243"/>
        <end position="259"/>
    </location>
</feature>
<proteinExistence type="predicted"/>
<keyword evidence="4" id="KW-1185">Reference proteome</keyword>
<feature type="transmembrane region" description="Helical" evidence="1">
    <location>
        <begin position="183"/>
        <end position="207"/>
    </location>
</feature>
<keyword evidence="1" id="KW-0812">Transmembrane</keyword>
<reference evidence="3 4" key="1">
    <citation type="submission" date="2019-12" db="EMBL/GenBank/DDBJ databases">
        <title>Deinococcus sp. HMF7620 Genome sequencing and assembly.</title>
        <authorList>
            <person name="Kang H."/>
            <person name="Kim H."/>
            <person name="Joh K."/>
        </authorList>
    </citation>
    <scope>NUCLEOTIDE SEQUENCE [LARGE SCALE GENOMIC DNA]</scope>
    <source>
        <strain evidence="3 4">HMF7620</strain>
    </source>
</reference>
<feature type="transmembrane region" description="Helical" evidence="1">
    <location>
        <begin position="280"/>
        <end position="298"/>
    </location>
</feature>
<dbReference type="Proteomes" id="UP000483286">
    <property type="component" value="Unassembled WGS sequence"/>
</dbReference>
<gene>
    <name evidence="3" type="ORF">GO986_12080</name>
</gene>
<feature type="transmembrane region" description="Helical" evidence="1">
    <location>
        <begin position="304"/>
        <end position="322"/>
    </location>
</feature>
<dbReference type="EMBL" id="WQLB01000015">
    <property type="protein sequence ID" value="MVN87503.1"/>
    <property type="molecule type" value="Genomic_DNA"/>
</dbReference>
<dbReference type="GO" id="GO:0016020">
    <property type="term" value="C:membrane"/>
    <property type="evidence" value="ECO:0007669"/>
    <property type="project" value="TreeGrafter"/>
</dbReference>
<dbReference type="GO" id="GO:0000271">
    <property type="term" value="P:polysaccharide biosynthetic process"/>
    <property type="evidence" value="ECO:0007669"/>
    <property type="project" value="TreeGrafter"/>
</dbReference>
<feature type="transmembrane region" description="Helical" evidence="1">
    <location>
        <begin position="151"/>
        <end position="171"/>
    </location>
</feature>
<dbReference type="Pfam" id="PF01757">
    <property type="entry name" value="Acyl_transf_3"/>
    <property type="match status" value="1"/>
</dbReference>
<dbReference type="InterPro" id="IPR002656">
    <property type="entry name" value="Acyl_transf_3_dom"/>
</dbReference>
<dbReference type="GO" id="GO:0016747">
    <property type="term" value="F:acyltransferase activity, transferring groups other than amino-acyl groups"/>
    <property type="evidence" value="ECO:0007669"/>
    <property type="project" value="InterPro"/>
</dbReference>
<accession>A0A7C9M984</accession>
<protein>
    <submittedName>
        <fullName evidence="3">Acyltransferase family protein</fullName>
    </submittedName>
</protein>
<dbReference type="PANTHER" id="PTHR23028:SF53">
    <property type="entry name" value="ACYL_TRANSF_3 DOMAIN-CONTAINING PROTEIN"/>
    <property type="match status" value="1"/>
</dbReference>
<keyword evidence="3" id="KW-0012">Acyltransferase</keyword>
<keyword evidence="3" id="KW-0808">Transferase</keyword>
<keyword evidence="1" id="KW-0472">Membrane</keyword>
<feature type="transmembrane region" description="Helical" evidence="1">
    <location>
        <begin position="45"/>
        <end position="66"/>
    </location>
</feature>
<evidence type="ECO:0000313" key="4">
    <source>
        <dbReference type="Proteomes" id="UP000483286"/>
    </source>
</evidence>
<sequence>MSTPHPRVLAFDGLRGLLALAVVLSHVAALTFLPGRTQPSSFDYLLWHFGAPAVDVFFVLSGLVVARSYVRRPALWPYLAARLRRLAPLGLLGAVLGLGLARPLAASLPADLAPHGLLPILTEPLTGLDLQGVLTLGLGGWFEANRVNPPLWTLAIELYASALLPLMVWAARRWGWTALLISLPLAFGMVFVFWPLMVMPLFLLGVLLALQPPQVPARLLPLVGVLGAGVLLCRHVLGSDDAYLRWLTALGAAGVLLALEGLQPAFFQQRWAQWLGERSYALYATHFPVMVAAVWLGWNSIGVTGSGLLAVPVCLLVAHLAHHLTQGRSAQRVPRLLPEVSHD</sequence>
<organism evidence="3 4">
    <name type="scientific">Deinococcus arboris</name>
    <dbReference type="NCBI Taxonomy" id="2682977"/>
    <lineage>
        <taxon>Bacteria</taxon>
        <taxon>Thermotogati</taxon>
        <taxon>Deinococcota</taxon>
        <taxon>Deinococci</taxon>
        <taxon>Deinococcales</taxon>
        <taxon>Deinococcaceae</taxon>
        <taxon>Deinococcus</taxon>
    </lineage>
</organism>
<evidence type="ECO:0000256" key="1">
    <source>
        <dbReference type="SAM" id="Phobius"/>
    </source>
</evidence>
<comment type="caution">
    <text evidence="3">The sequence shown here is derived from an EMBL/GenBank/DDBJ whole genome shotgun (WGS) entry which is preliminary data.</text>
</comment>
<feature type="transmembrane region" description="Helical" evidence="1">
    <location>
        <begin position="125"/>
        <end position="144"/>
    </location>
</feature>
<evidence type="ECO:0000313" key="3">
    <source>
        <dbReference type="EMBL" id="MVN87503.1"/>
    </source>
</evidence>
<feature type="transmembrane region" description="Helical" evidence="1">
    <location>
        <begin position="219"/>
        <end position="237"/>
    </location>
</feature>
<dbReference type="InterPro" id="IPR050879">
    <property type="entry name" value="Acyltransferase_3"/>
</dbReference>
<dbReference type="RefSeq" id="WP_157459558.1">
    <property type="nucleotide sequence ID" value="NZ_WQLB01000015.1"/>
</dbReference>
<keyword evidence="1" id="KW-1133">Transmembrane helix</keyword>